<dbReference type="InParanoid" id="A0A0F7DC10"/>
<dbReference type="NCBIfam" id="TIGR02122">
    <property type="entry name" value="TRAP_TAXI"/>
    <property type="match status" value="1"/>
</dbReference>
<dbReference type="HOGENOM" id="CLU_033215_4_1_2"/>
<dbReference type="PATRIC" id="fig|113653.22.peg.635"/>
<keyword evidence="2" id="KW-1185">Reference proteome</keyword>
<dbReference type="RefSeq" id="WP_048094648.1">
    <property type="nucleotide sequence ID" value="NZ_CP011267.1"/>
</dbReference>
<evidence type="ECO:0000313" key="2">
    <source>
        <dbReference type="Proteomes" id="UP000034723"/>
    </source>
</evidence>
<dbReference type="Gene3D" id="3.40.190.10">
    <property type="entry name" value="Periplasmic binding protein-like II"/>
    <property type="match status" value="2"/>
</dbReference>
<organism evidence="1 2">
    <name type="scientific">Geoglobus ahangari</name>
    <dbReference type="NCBI Taxonomy" id="113653"/>
    <lineage>
        <taxon>Archaea</taxon>
        <taxon>Methanobacteriati</taxon>
        <taxon>Methanobacteriota</taxon>
        <taxon>Archaeoglobi</taxon>
        <taxon>Archaeoglobales</taxon>
        <taxon>Archaeoglobaceae</taxon>
        <taxon>Geoglobus</taxon>
    </lineage>
</organism>
<dbReference type="PROSITE" id="PS51257">
    <property type="entry name" value="PROKAR_LIPOPROTEIN"/>
    <property type="match status" value="1"/>
</dbReference>
<dbReference type="SUPFAM" id="SSF53850">
    <property type="entry name" value="Periplasmic binding protein-like II"/>
    <property type="match status" value="1"/>
</dbReference>
<dbReference type="InterPro" id="IPR011852">
    <property type="entry name" value="TRAP_TAXI"/>
</dbReference>
<proteinExistence type="predicted"/>
<dbReference type="AlphaFoldDB" id="A0A0F7DC10"/>
<dbReference type="EMBL" id="CP011267">
    <property type="protein sequence ID" value="AKG92026.1"/>
    <property type="molecule type" value="Genomic_DNA"/>
</dbReference>
<dbReference type="Proteomes" id="UP000034723">
    <property type="component" value="Chromosome"/>
</dbReference>
<dbReference type="KEGG" id="gah:GAH_00635"/>
<dbReference type="CDD" id="cd13567">
    <property type="entry name" value="PBP2_TtGluBP"/>
    <property type="match status" value="1"/>
</dbReference>
<dbReference type="PANTHER" id="PTHR42941:SF1">
    <property type="entry name" value="SLL1037 PROTEIN"/>
    <property type="match status" value="1"/>
</dbReference>
<dbReference type="Pfam" id="PF16868">
    <property type="entry name" value="NMT1_3"/>
    <property type="match status" value="1"/>
</dbReference>
<dbReference type="PANTHER" id="PTHR42941">
    <property type="entry name" value="SLL1037 PROTEIN"/>
    <property type="match status" value="1"/>
</dbReference>
<dbReference type="STRING" id="113653.GAH_00635"/>
<sequence>MRSKAYLALMLVLAVGVALAGCAQQQEKPAATPTPTPQKAEGVKIPKTEDGKYIITIYTGSGPGSVYFAVGSMYAKVLNKKSDMIEAKGVTSGASVANAKAIGKGEALAAIIQNDVTYYAWNGKFQFEGKPVKELRGIGTLYPEPVQIVVRADSDIYSLEDLRGKKVVVGAAGSGVAATAERVLKAAGIWDDIEPVYQTFSEAAQSLVLGQVDAEFTVIAYPAPAIDQIAVKVPVRLLPIPDEVVQKLHDEGYPFYVKVTVPAGTYNGQDEDVQTIAVKATLAVHKDVPDEVVYEMTKILYENIDELAKAHQVAKQIDMHKAFEGLMIPLHPGAIKYYEEQGITVPAELKP</sequence>
<dbReference type="OrthoDB" id="27995at2157"/>
<name>A0A0F7DC10_9EURY</name>
<protein>
    <submittedName>
        <fullName evidence="1">TRAP transporter solute receptor, TAXI family</fullName>
    </submittedName>
</protein>
<keyword evidence="1" id="KW-0675">Receptor</keyword>
<gene>
    <name evidence="1" type="ORF">GAH_00635</name>
</gene>
<evidence type="ECO:0000313" key="1">
    <source>
        <dbReference type="EMBL" id="AKG92026.1"/>
    </source>
</evidence>
<accession>A0A0F7DC10</accession>
<reference evidence="1 2" key="1">
    <citation type="submission" date="2015-04" db="EMBL/GenBank/DDBJ databases">
        <title>The complete genome sequence of the hyperthermophilic, obligate iron-reducing archaeon Geoglobus ahangari strain 234T.</title>
        <authorList>
            <person name="Manzella M.P."/>
            <person name="Holmes D.E."/>
            <person name="Rocheleau J.M."/>
            <person name="Chung A."/>
            <person name="Reguera G."/>
            <person name="Kashefi K."/>
        </authorList>
    </citation>
    <scope>NUCLEOTIDE SEQUENCE [LARGE SCALE GENOMIC DNA]</scope>
    <source>
        <strain evidence="1 2">234</strain>
    </source>
</reference>
<dbReference type="GeneID" id="24803215"/>